<dbReference type="Proteomes" id="UP000463939">
    <property type="component" value="Chromosome"/>
</dbReference>
<proteinExistence type="predicted"/>
<gene>
    <name evidence="2" type="ORF">SFSGTM_28050</name>
</gene>
<feature type="domain" description="Chemoreceptor zinc-binding" evidence="1">
    <location>
        <begin position="48"/>
        <end position="117"/>
    </location>
</feature>
<accession>A0A809SFA4</accession>
<sequence>MASWFTRLFQSAEYNEVKPRHRKQSEQQVGSIASLDLGLDVNAAINAHMAWKKRLDDLLASQNGRDALDPLHVCRDDQCEPGKWIHGEVAIMLSESEEYHRLRAAHADFHQAAAKVITLVQSGRDDEARESLTTGEFARNSSRVKTELSRMYLDLGSSG</sequence>
<name>A0A809SFA4_9PROT</name>
<dbReference type="Pfam" id="PF13682">
    <property type="entry name" value="CZB"/>
    <property type="match status" value="1"/>
</dbReference>
<dbReference type="InterPro" id="IPR025991">
    <property type="entry name" value="Chemoreceptor_zinc-bind_dom"/>
</dbReference>
<evidence type="ECO:0000313" key="3">
    <source>
        <dbReference type="Proteomes" id="UP000463939"/>
    </source>
</evidence>
<organism evidence="2 3">
    <name type="scientific">Sulfuriferula nivalis</name>
    <dbReference type="NCBI Taxonomy" id="2675298"/>
    <lineage>
        <taxon>Bacteria</taxon>
        <taxon>Pseudomonadati</taxon>
        <taxon>Pseudomonadota</taxon>
        <taxon>Betaproteobacteria</taxon>
        <taxon>Nitrosomonadales</taxon>
        <taxon>Sulfuricellaceae</taxon>
        <taxon>Sulfuriferula</taxon>
    </lineage>
</organism>
<dbReference type="KEGG" id="sniv:SFSGTM_28050"/>
<evidence type="ECO:0000313" key="2">
    <source>
        <dbReference type="EMBL" id="BBP02097.1"/>
    </source>
</evidence>
<dbReference type="RefSeq" id="WP_162085783.1">
    <property type="nucleotide sequence ID" value="NZ_AP021881.1"/>
</dbReference>
<dbReference type="Gene3D" id="1.20.120.30">
    <property type="entry name" value="Aspartate receptor, ligand-binding domain"/>
    <property type="match status" value="1"/>
</dbReference>
<keyword evidence="3" id="KW-1185">Reference proteome</keyword>
<dbReference type="EMBL" id="AP021881">
    <property type="protein sequence ID" value="BBP02097.1"/>
    <property type="molecule type" value="Genomic_DNA"/>
</dbReference>
<dbReference type="AlphaFoldDB" id="A0A809SFA4"/>
<reference evidence="3" key="1">
    <citation type="submission" date="2019-11" db="EMBL/GenBank/DDBJ databases">
        <title>Isolation and characterization of a novel species in the genus Sulfuriferula.</title>
        <authorList>
            <person name="Mochizuki J."/>
            <person name="Kojima H."/>
            <person name="Fukui M."/>
        </authorList>
    </citation>
    <scope>NUCLEOTIDE SEQUENCE [LARGE SCALE GENOMIC DNA]</scope>
    <source>
        <strain evidence="3">SGTM</strain>
    </source>
</reference>
<evidence type="ECO:0000259" key="1">
    <source>
        <dbReference type="Pfam" id="PF13682"/>
    </source>
</evidence>
<protein>
    <recommendedName>
        <fullName evidence="1">Chemoreceptor zinc-binding domain-containing protein</fullName>
    </recommendedName>
</protein>